<gene>
    <name evidence="1" type="ORF">P7D39_11615</name>
</gene>
<comment type="caution">
    <text evidence="1">The sequence shown here is derived from an EMBL/GenBank/DDBJ whole genome shotgun (WGS) entry which is preliminary data.</text>
</comment>
<sequence length="120" mass="13708">MKTCPVCEKHFSSFEDVVGIGDKYFHEECIEIIPVKYCAYIPGDYEEGFLGEFEEGDKSWASNLMDEGDFIKEEQYEVTYLECSGKIGTLKTFGISEDDVNQKVMEFPFVDDVKNVEKVG</sequence>
<keyword evidence="2" id="KW-1185">Reference proteome</keyword>
<evidence type="ECO:0000313" key="1">
    <source>
        <dbReference type="EMBL" id="MDT2597646.1"/>
    </source>
</evidence>
<dbReference type="RefSeq" id="WP_311924900.1">
    <property type="nucleotide sequence ID" value="NZ_JARPYR010000028.1"/>
</dbReference>
<evidence type="ECO:0000313" key="2">
    <source>
        <dbReference type="Proteomes" id="UP001256547"/>
    </source>
</evidence>
<proteinExistence type="predicted"/>
<protein>
    <submittedName>
        <fullName evidence="1">Uncharacterized protein</fullName>
    </submittedName>
</protein>
<accession>A0ABU3EUI0</accession>
<dbReference type="Proteomes" id="UP001256547">
    <property type="component" value="Unassembled WGS sequence"/>
</dbReference>
<organism evidence="1 2">
    <name type="scientific">Enterococcus dongliensis</name>
    <dbReference type="NCBI Taxonomy" id="2559925"/>
    <lineage>
        <taxon>Bacteria</taxon>
        <taxon>Bacillati</taxon>
        <taxon>Bacillota</taxon>
        <taxon>Bacilli</taxon>
        <taxon>Lactobacillales</taxon>
        <taxon>Enterococcaceae</taxon>
        <taxon>Enterococcus</taxon>
    </lineage>
</organism>
<name>A0ABU3EUI0_9ENTE</name>
<reference evidence="1 2" key="1">
    <citation type="submission" date="2023-03" db="EMBL/GenBank/DDBJ databases">
        <authorList>
            <person name="Shen W."/>
            <person name="Cai J."/>
        </authorList>
    </citation>
    <scope>NUCLEOTIDE SEQUENCE [LARGE SCALE GENOMIC DNA]</scope>
    <source>
        <strain evidence="1 2">P72-2</strain>
    </source>
</reference>
<dbReference type="EMBL" id="JARPYR010000028">
    <property type="protein sequence ID" value="MDT2597646.1"/>
    <property type="molecule type" value="Genomic_DNA"/>
</dbReference>